<protein>
    <submittedName>
        <fullName evidence="1">Uncharacterized protein</fullName>
    </submittedName>
</protein>
<feature type="non-terminal residue" evidence="1">
    <location>
        <position position="282"/>
    </location>
</feature>
<accession>X0TRS5</accession>
<dbReference type="InterPro" id="IPR013320">
    <property type="entry name" value="ConA-like_dom_sf"/>
</dbReference>
<dbReference type="AlphaFoldDB" id="X0TRS5"/>
<comment type="caution">
    <text evidence="1">The sequence shown here is derived from an EMBL/GenBank/DDBJ whole genome shotgun (WGS) entry which is preliminary data.</text>
</comment>
<evidence type="ECO:0000313" key="1">
    <source>
        <dbReference type="EMBL" id="GAF95914.1"/>
    </source>
</evidence>
<feature type="non-terminal residue" evidence="1">
    <location>
        <position position="1"/>
    </location>
</feature>
<proteinExistence type="predicted"/>
<dbReference type="Gene3D" id="2.60.120.200">
    <property type="match status" value="1"/>
</dbReference>
<organism evidence="1">
    <name type="scientific">marine sediment metagenome</name>
    <dbReference type="NCBI Taxonomy" id="412755"/>
    <lineage>
        <taxon>unclassified sequences</taxon>
        <taxon>metagenomes</taxon>
        <taxon>ecological metagenomes</taxon>
    </lineage>
</organism>
<dbReference type="EMBL" id="BARS01015926">
    <property type="protein sequence ID" value="GAF95914.1"/>
    <property type="molecule type" value="Genomic_DNA"/>
</dbReference>
<sequence length="282" mass="31541">YNIKPGEKKQIYIGFKNNENTPKKFIIKGIKASSMPEDIDCGLYEEDDVMLEYKHKATTVESGATIVLPMNIKVDSGTNTGTCFYEILIDEEDDSLAAYWNFNKEDDATDISGNGNDGTIYDASWTDGKVSKALEFDGDGDYVNCGNDSSLDISQVVVLRYDDGEMDAYRSGDGGDDGANKWIDVSLADTTGNYDLWIYGYAVSCNSTADDDFRLRVNNDPAQTITFNWCDLFGLDTGSSLQDSGWDWKKFEIPRSWLVEGENKFNFWDISGACAWHCHNWG</sequence>
<name>X0TRS5_9ZZZZ</name>
<gene>
    <name evidence="1" type="ORF">S01H1_26285</name>
</gene>
<dbReference type="SUPFAM" id="SSF49899">
    <property type="entry name" value="Concanavalin A-like lectins/glucanases"/>
    <property type="match status" value="1"/>
</dbReference>
<reference evidence="1" key="1">
    <citation type="journal article" date="2014" name="Front. Microbiol.">
        <title>High frequency of phylogenetically diverse reductive dehalogenase-homologous genes in deep subseafloor sedimentary metagenomes.</title>
        <authorList>
            <person name="Kawai M."/>
            <person name="Futagami T."/>
            <person name="Toyoda A."/>
            <person name="Takaki Y."/>
            <person name="Nishi S."/>
            <person name="Hori S."/>
            <person name="Arai W."/>
            <person name="Tsubouchi T."/>
            <person name="Morono Y."/>
            <person name="Uchiyama I."/>
            <person name="Ito T."/>
            <person name="Fujiyama A."/>
            <person name="Inagaki F."/>
            <person name="Takami H."/>
        </authorList>
    </citation>
    <scope>NUCLEOTIDE SEQUENCE</scope>
    <source>
        <strain evidence="1">Expedition CK06-06</strain>
    </source>
</reference>